<feature type="signal peptide" evidence="1">
    <location>
        <begin position="1"/>
        <end position="23"/>
    </location>
</feature>
<keyword evidence="1" id="KW-0732">Signal</keyword>
<dbReference type="EMBL" id="CP157355">
    <property type="protein sequence ID" value="XBM02179.1"/>
    <property type="molecule type" value="Genomic_DNA"/>
</dbReference>
<dbReference type="Gene3D" id="1.20.5.110">
    <property type="match status" value="1"/>
</dbReference>
<dbReference type="GO" id="GO:0070206">
    <property type="term" value="P:protein trimerization"/>
    <property type="evidence" value="ECO:0007669"/>
    <property type="project" value="InterPro"/>
</dbReference>
<comment type="function">
    <text evidence="1">Mediates coordination of peptidoglycan synthesis and outer membrane constriction during cell division.</text>
</comment>
<keyword evidence="1" id="KW-0131">Cell cycle</keyword>
<dbReference type="InterPro" id="IPR032519">
    <property type="entry name" value="YbgF_tri"/>
</dbReference>
<dbReference type="Gene3D" id="1.25.40.10">
    <property type="entry name" value="Tetratricopeptide repeat domain"/>
    <property type="match status" value="1"/>
</dbReference>
<dbReference type="GO" id="GO:0030288">
    <property type="term" value="C:outer membrane-bounded periplasmic space"/>
    <property type="evidence" value="ECO:0007669"/>
    <property type="project" value="UniProtKB-UniRule"/>
</dbReference>
<evidence type="ECO:0000313" key="3">
    <source>
        <dbReference type="EMBL" id="XBM02179.1"/>
    </source>
</evidence>
<reference evidence="3" key="1">
    <citation type="submission" date="2024-05" db="EMBL/GenBank/DDBJ databases">
        <authorList>
            <person name="Yang L."/>
            <person name="Pan L."/>
        </authorList>
    </citation>
    <scope>NUCLEOTIDE SEQUENCE</scope>
    <source>
        <strain evidence="3">FCG-7</strain>
    </source>
</reference>
<sequence length="248" mass="27266" precursor="true">MMKTLKASLIAMVLAGMATQAQAGLFDDDVARKQVADLAASVQTLQQQNTQRLEQLEASKSRILDLVRQLDAQKEEIAKLRGANEVLQFNLDEAVKRQKDLYIDLDARLRNIEQAKAEAKQEAKLSEQDSFDAAVALVQSKKFKDASAAWSRFVADYPGSEKMAAAQYWMGMNYAFSKDYKSANIAFKNVVENAPDDEKAPDALLGLASVAATTGDKKSSRNYLINILERYPQSEAAAKAKKALAAPN</sequence>
<dbReference type="Pfam" id="PF16331">
    <property type="entry name" value="TolA_bind_tri"/>
    <property type="match status" value="1"/>
</dbReference>
<dbReference type="HAMAP" id="MF_02066">
    <property type="entry name" value="CpoB"/>
    <property type="match status" value="1"/>
</dbReference>
<dbReference type="InterPro" id="IPR014162">
    <property type="entry name" value="CpoB_C"/>
</dbReference>
<organism evidence="3">
    <name type="scientific">Chitinibacter mangrovi</name>
    <dbReference type="NCBI Taxonomy" id="3153927"/>
    <lineage>
        <taxon>Bacteria</taxon>
        <taxon>Pseudomonadati</taxon>
        <taxon>Pseudomonadota</taxon>
        <taxon>Betaproteobacteria</taxon>
        <taxon>Neisseriales</taxon>
        <taxon>Chitinibacteraceae</taxon>
        <taxon>Chitinibacter</taxon>
    </lineage>
</organism>
<dbReference type="KEGG" id="cmav:ABHF33_07910"/>
<dbReference type="InterPro" id="IPR034706">
    <property type="entry name" value="CpoB"/>
</dbReference>
<evidence type="ECO:0000256" key="1">
    <source>
        <dbReference type="HAMAP-Rule" id="MF_02066"/>
    </source>
</evidence>
<evidence type="ECO:0000259" key="2">
    <source>
        <dbReference type="Pfam" id="PF16331"/>
    </source>
</evidence>
<feature type="domain" description="YbgF trimerisation" evidence="2">
    <location>
        <begin position="51"/>
        <end position="117"/>
    </location>
</feature>
<dbReference type="InterPro" id="IPR019734">
    <property type="entry name" value="TPR_rpt"/>
</dbReference>
<keyword evidence="1" id="KW-0132">Cell division</keyword>
<comment type="subcellular location">
    <subcellularLocation>
        <location evidence="1">Periplasm</location>
    </subcellularLocation>
</comment>
<comment type="similarity">
    <text evidence="1">Belongs to the CpoB family.</text>
</comment>
<dbReference type="RefSeq" id="WP_348946452.1">
    <property type="nucleotide sequence ID" value="NZ_CP157355.1"/>
</dbReference>
<dbReference type="SUPFAM" id="SSF48452">
    <property type="entry name" value="TPR-like"/>
    <property type="match status" value="1"/>
</dbReference>
<dbReference type="InterPro" id="IPR011990">
    <property type="entry name" value="TPR-like_helical_dom_sf"/>
</dbReference>
<keyword evidence="1" id="KW-0175">Coiled coil</keyword>
<dbReference type="AlphaFoldDB" id="A0AAU7FDY0"/>
<dbReference type="Pfam" id="PF13174">
    <property type="entry name" value="TPR_6"/>
    <property type="match status" value="2"/>
</dbReference>
<protein>
    <recommendedName>
        <fullName evidence="1">Cell division coordinator CpoB</fullName>
    </recommendedName>
</protein>
<gene>
    <name evidence="3" type="primary">ybgF</name>
    <name evidence="1" type="synonym">cpoB</name>
    <name evidence="3" type="ORF">ABHF33_07910</name>
</gene>
<feature type="coiled-coil region" evidence="1">
    <location>
        <begin position="53"/>
        <end position="129"/>
    </location>
</feature>
<proteinExistence type="inferred from homology"/>
<name>A0AAU7FDY0_9NEIS</name>
<dbReference type="NCBIfam" id="TIGR02795">
    <property type="entry name" value="tol_pal_ybgF"/>
    <property type="match status" value="1"/>
</dbReference>
<feature type="chain" id="PRO_5043065341" description="Cell division coordinator CpoB" evidence="1">
    <location>
        <begin position="24"/>
        <end position="248"/>
    </location>
</feature>
<dbReference type="GO" id="GO:0043093">
    <property type="term" value="P:FtsZ-dependent cytokinesis"/>
    <property type="evidence" value="ECO:0007669"/>
    <property type="project" value="UniProtKB-UniRule"/>
</dbReference>
<keyword evidence="1" id="KW-0574">Periplasm</keyword>
<accession>A0AAU7FDY0</accession>